<comment type="subcellular location">
    <subcellularLocation>
        <location evidence="1 6">Cell membrane</location>
        <topology evidence="1 6">Multi-pass membrane protein</topology>
    </subcellularLocation>
</comment>
<feature type="transmembrane region" description="Helical" evidence="6">
    <location>
        <begin position="110"/>
        <end position="131"/>
    </location>
</feature>
<accession>A0A0C2WBY9</accession>
<keyword evidence="5 6" id="KW-0472">Membrane</keyword>
<feature type="transmembrane region" description="Helical" evidence="6">
    <location>
        <begin position="281"/>
        <end position="303"/>
    </location>
</feature>
<keyword evidence="6" id="KW-0813">Transport</keyword>
<dbReference type="InterPro" id="IPR027022">
    <property type="entry name" value="ABC_permease_BceB-typ"/>
</dbReference>
<dbReference type="Proteomes" id="UP000031950">
    <property type="component" value="Unassembled WGS sequence"/>
</dbReference>
<dbReference type="InterPro" id="IPR052536">
    <property type="entry name" value="ABC-4_Integral_Memb_Prot"/>
</dbReference>
<proteinExistence type="inferred from homology"/>
<feature type="domain" description="ABC3 transporter permease C-terminal" evidence="7">
    <location>
        <begin position="62"/>
        <end position="178"/>
    </location>
</feature>
<evidence type="ECO:0000256" key="2">
    <source>
        <dbReference type="ARBA" id="ARBA00022475"/>
    </source>
</evidence>
<feature type="transmembrane region" description="Helical" evidence="6">
    <location>
        <begin position="20"/>
        <end position="40"/>
    </location>
</feature>
<keyword evidence="9" id="KW-1185">Reference proteome</keyword>
<evidence type="ECO:0000256" key="1">
    <source>
        <dbReference type="ARBA" id="ARBA00004651"/>
    </source>
</evidence>
<evidence type="ECO:0000256" key="4">
    <source>
        <dbReference type="ARBA" id="ARBA00022989"/>
    </source>
</evidence>
<dbReference type="PANTHER" id="PTHR46795">
    <property type="entry name" value="ABC TRANSPORTER PERMEASE-RELATED-RELATED"/>
    <property type="match status" value="1"/>
</dbReference>
<feature type="transmembrane region" description="Helical" evidence="6">
    <location>
        <begin position="196"/>
        <end position="215"/>
    </location>
</feature>
<dbReference type="OrthoDB" id="1937696at2"/>
<dbReference type="STRING" id="135826.KP77_05190"/>
<keyword evidence="4 6" id="KW-1133">Transmembrane helix</keyword>
<comment type="caution">
    <text evidence="8">The sequence shown here is derived from an EMBL/GenBank/DDBJ whole genome shotgun (WGS) entry which is preliminary data.</text>
</comment>
<feature type="transmembrane region" description="Helical" evidence="6">
    <location>
        <begin position="151"/>
        <end position="175"/>
    </location>
</feature>
<sequence length="650" mass="73705">MSFSRMVRKMIRHDARKYIFYFVCNSLTVMLFFIYAVLFYNDDVTKAKMAETIQYALTIPGIALIVFTIFFISHAHHLFIKSRNREFGLFRILGMTNRDVVKLLVMENGLIACLSIITGLMSGLLFSRLFFSLLTTVLNIQTISYGLNVQMFAATILVYLLVFATAVGRTLYMILTQNLILTLKSDRVGEVVKLNSPLLGGIGAGLIIFSVAGLYLTYTGNQGDDYIFIWMILTMVGLYFSINQLSSLLIKMVKKSKRMYYKNLLSLSSLDYKFKQLTSTLMLVSVMIMVTVLYSTIVLFTYLDTARQIEERHPYDLAFLQTAEKNQLTEEQLYSIVDTEENHVQAHDTLPVFTFFQEDEYAGWISTFHLVSVQAFNQITSNSIEVKAGEYIFHPNQPAADPDGAYEFQLKFEGTAPAQSYIQDDTFVQSTLNYLGGEFILVNEEDFDALKTHLNGFDATMNFINIADWKSAFEVTRNLETAFATVNQRTPPVTSESDEGTSDERLFSVVSKMEDAAINRQTDGLTFFVISFLSVLFLIGSFVILYLNLFSNIEKERLRFSNLHRIGVTVPEIKKAIAKELIPVFFIPTLTGITLALLYMIAMATDIGGILQNPGVLVNFLVIAALYFILQVIFYFYSKWRMVAAVVKGL</sequence>
<name>A0A0C2WBY9_9BACL</name>
<feature type="transmembrane region" description="Helical" evidence="6">
    <location>
        <begin position="581"/>
        <end position="604"/>
    </location>
</feature>
<dbReference type="RefSeq" id="WP_041121172.1">
    <property type="nucleotide sequence ID" value="NZ_JXRQ01000008.1"/>
</dbReference>
<feature type="transmembrane region" description="Helical" evidence="6">
    <location>
        <begin position="227"/>
        <end position="250"/>
    </location>
</feature>
<evidence type="ECO:0000256" key="5">
    <source>
        <dbReference type="ARBA" id="ARBA00023136"/>
    </source>
</evidence>
<dbReference type="InterPro" id="IPR003838">
    <property type="entry name" value="ABC3_permease_C"/>
</dbReference>
<comment type="similarity">
    <text evidence="6">Belongs to the ABC-4 integral membrane protein family.</text>
</comment>
<feature type="transmembrane region" description="Helical" evidence="6">
    <location>
        <begin position="525"/>
        <end position="549"/>
    </location>
</feature>
<dbReference type="GO" id="GO:0055085">
    <property type="term" value="P:transmembrane transport"/>
    <property type="evidence" value="ECO:0007669"/>
    <property type="project" value="UniProtKB-UniRule"/>
</dbReference>
<dbReference type="GO" id="GO:0005886">
    <property type="term" value="C:plasma membrane"/>
    <property type="evidence" value="ECO:0007669"/>
    <property type="project" value="UniProtKB-SubCell"/>
</dbReference>
<dbReference type="PATRIC" id="fig|135826.4.peg.516"/>
<dbReference type="EMBL" id="JXRQ01000008">
    <property type="protein sequence ID" value="KIL53543.1"/>
    <property type="molecule type" value="Genomic_DNA"/>
</dbReference>
<dbReference type="Pfam" id="PF02687">
    <property type="entry name" value="FtsX"/>
    <property type="match status" value="1"/>
</dbReference>
<feature type="transmembrane region" description="Helical" evidence="6">
    <location>
        <begin position="52"/>
        <end position="73"/>
    </location>
</feature>
<evidence type="ECO:0000256" key="6">
    <source>
        <dbReference type="PIRNR" id="PIRNR018968"/>
    </source>
</evidence>
<organism evidence="8 9">
    <name type="scientific">Jeotgalibacillus alimentarius</name>
    <dbReference type="NCBI Taxonomy" id="135826"/>
    <lineage>
        <taxon>Bacteria</taxon>
        <taxon>Bacillati</taxon>
        <taxon>Bacillota</taxon>
        <taxon>Bacilli</taxon>
        <taxon>Bacillales</taxon>
        <taxon>Caryophanaceae</taxon>
        <taxon>Jeotgalibacillus</taxon>
    </lineage>
</organism>
<keyword evidence="3 6" id="KW-0812">Transmembrane</keyword>
<dbReference type="PIRSF" id="PIRSF018968">
    <property type="entry name" value="ABC_permease_BceB"/>
    <property type="match status" value="1"/>
</dbReference>
<dbReference type="AlphaFoldDB" id="A0A0C2WBY9"/>
<evidence type="ECO:0000256" key="3">
    <source>
        <dbReference type="ARBA" id="ARBA00022692"/>
    </source>
</evidence>
<evidence type="ECO:0000259" key="7">
    <source>
        <dbReference type="Pfam" id="PF02687"/>
    </source>
</evidence>
<reference evidence="8 9" key="1">
    <citation type="submission" date="2015-01" db="EMBL/GenBank/DDBJ databases">
        <title>Genome sequence of Jeotgalibacillus alimentarius.</title>
        <authorList>
            <person name="Goh K.M."/>
            <person name="Chan K.-G."/>
            <person name="Yaakop A.S."/>
            <person name="Ee R."/>
            <person name="Gan H.M."/>
            <person name="Chan C.S."/>
        </authorList>
    </citation>
    <scope>NUCLEOTIDE SEQUENCE [LARGE SCALE GENOMIC DNA]</scope>
    <source>
        <strain evidence="8 9">YKJ-13</strain>
    </source>
</reference>
<evidence type="ECO:0000313" key="8">
    <source>
        <dbReference type="EMBL" id="KIL53543.1"/>
    </source>
</evidence>
<gene>
    <name evidence="8" type="ORF">KP77_05190</name>
</gene>
<feature type="transmembrane region" description="Helical" evidence="6">
    <location>
        <begin position="616"/>
        <end position="637"/>
    </location>
</feature>
<protein>
    <recommendedName>
        <fullName evidence="7">ABC3 transporter permease C-terminal domain-containing protein</fullName>
    </recommendedName>
</protein>
<dbReference type="PANTHER" id="PTHR46795:SF3">
    <property type="entry name" value="ABC TRANSPORTER PERMEASE"/>
    <property type="match status" value="1"/>
</dbReference>
<keyword evidence="2 6" id="KW-1003">Cell membrane</keyword>
<evidence type="ECO:0000313" key="9">
    <source>
        <dbReference type="Proteomes" id="UP000031950"/>
    </source>
</evidence>